<reference evidence="3" key="1">
    <citation type="submission" date="2016-10" db="EMBL/GenBank/DDBJ databases">
        <authorList>
            <person name="Varghese N."/>
            <person name="Submissions S."/>
        </authorList>
    </citation>
    <scope>NUCLEOTIDE SEQUENCE [LARGE SCALE GENOMIC DNA]</scope>
    <source>
        <strain evidence="3">DSM 241</strain>
    </source>
</reference>
<keyword evidence="1" id="KW-0472">Membrane</keyword>
<keyword evidence="1" id="KW-1133">Transmembrane helix</keyword>
<dbReference type="STRING" id="1396821.SAMN05444515_10992"/>
<dbReference type="Proteomes" id="UP000199256">
    <property type="component" value="Unassembled WGS sequence"/>
</dbReference>
<evidence type="ECO:0000313" key="2">
    <source>
        <dbReference type="EMBL" id="SEL10258.1"/>
    </source>
</evidence>
<feature type="transmembrane region" description="Helical" evidence="1">
    <location>
        <begin position="12"/>
        <end position="33"/>
    </location>
</feature>
<feature type="transmembrane region" description="Helical" evidence="1">
    <location>
        <begin position="39"/>
        <end position="58"/>
    </location>
</feature>
<proteinExistence type="predicted"/>
<organism evidence="2 3">
    <name type="scientific">Ectothiorhodospira marina</name>
    <dbReference type="NCBI Taxonomy" id="1396821"/>
    <lineage>
        <taxon>Bacteria</taxon>
        <taxon>Pseudomonadati</taxon>
        <taxon>Pseudomonadota</taxon>
        <taxon>Gammaproteobacteria</taxon>
        <taxon>Chromatiales</taxon>
        <taxon>Ectothiorhodospiraceae</taxon>
        <taxon>Ectothiorhodospira</taxon>
    </lineage>
</organism>
<name>A0A1H7MH80_9GAMM</name>
<sequence>MVIRHPDPLAMLLQAMPMVALVVYGTIYLRQFLDGYPPPLANLAILIALAGMSAYALWRLSPFTLYRFRHSPAHVAIEKQRLIGRNPLLEHDLTRVQRISIERYPFNRGYRYVVCMHLGDGHRIVEGMPDAPRPEPIYDFAVRVARFYGVAEGPGGPPEE</sequence>
<evidence type="ECO:0008006" key="4">
    <source>
        <dbReference type="Google" id="ProtNLM"/>
    </source>
</evidence>
<gene>
    <name evidence="2" type="ORF">SAMN05444515_10992</name>
</gene>
<dbReference type="RefSeq" id="WP_090253664.1">
    <property type="nucleotide sequence ID" value="NZ_FOAA01000009.1"/>
</dbReference>
<accession>A0A1H7MH80</accession>
<keyword evidence="1" id="KW-0812">Transmembrane</keyword>
<evidence type="ECO:0000256" key="1">
    <source>
        <dbReference type="SAM" id="Phobius"/>
    </source>
</evidence>
<protein>
    <recommendedName>
        <fullName evidence="4">PH domain-containing protein</fullName>
    </recommendedName>
</protein>
<dbReference type="AlphaFoldDB" id="A0A1H7MH80"/>
<dbReference type="EMBL" id="FOAA01000009">
    <property type="protein sequence ID" value="SEL10258.1"/>
    <property type="molecule type" value="Genomic_DNA"/>
</dbReference>
<evidence type="ECO:0000313" key="3">
    <source>
        <dbReference type="Proteomes" id="UP000199256"/>
    </source>
</evidence>
<keyword evidence="3" id="KW-1185">Reference proteome</keyword>
<dbReference type="OrthoDB" id="5796656at2"/>